<dbReference type="EMBL" id="CAJVQB010003201">
    <property type="protein sequence ID" value="CAG8600778.1"/>
    <property type="molecule type" value="Genomic_DNA"/>
</dbReference>
<feature type="region of interest" description="Disordered" evidence="1">
    <location>
        <begin position="1"/>
        <end position="60"/>
    </location>
</feature>
<protein>
    <submittedName>
        <fullName evidence="2">18123_t:CDS:1</fullName>
    </submittedName>
</protein>
<sequence length="60" mass="6882">MGNKLPKISGHNEEEEEEEKTFEDSKSAKGNNSHKQGTWINYQKTFKQNLKSTENGNVNK</sequence>
<reference evidence="2 3" key="1">
    <citation type="submission" date="2021-06" db="EMBL/GenBank/DDBJ databases">
        <authorList>
            <person name="Kallberg Y."/>
            <person name="Tangrot J."/>
            <person name="Rosling A."/>
        </authorList>
    </citation>
    <scope>NUCLEOTIDE SEQUENCE [LARGE SCALE GENOMIC DNA]</scope>
    <source>
        <strain evidence="2 3">120-4 pot B 10/14</strain>
    </source>
</reference>
<keyword evidence="3" id="KW-1185">Reference proteome</keyword>
<proteinExistence type="predicted"/>
<dbReference type="Proteomes" id="UP000789901">
    <property type="component" value="Unassembled WGS sequence"/>
</dbReference>
<comment type="caution">
    <text evidence="2">The sequence shown here is derived from an EMBL/GenBank/DDBJ whole genome shotgun (WGS) entry which is preliminary data.</text>
</comment>
<organism evidence="2 3">
    <name type="scientific">Gigaspora margarita</name>
    <dbReference type="NCBI Taxonomy" id="4874"/>
    <lineage>
        <taxon>Eukaryota</taxon>
        <taxon>Fungi</taxon>
        <taxon>Fungi incertae sedis</taxon>
        <taxon>Mucoromycota</taxon>
        <taxon>Glomeromycotina</taxon>
        <taxon>Glomeromycetes</taxon>
        <taxon>Diversisporales</taxon>
        <taxon>Gigasporaceae</taxon>
        <taxon>Gigaspora</taxon>
    </lineage>
</organism>
<name>A0ABN7UIB2_GIGMA</name>
<gene>
    <name evidence="2" type="ORF">GMARGA_LOCUS6871</name>
</gene>
<evidence type="ECO:0000256" key="1">
    <source>
        <dbReference type="SAM" id="MobiDB-lite"/>
    </source>
</evidence>
<evidence type="ECO:0000313" key="3">
    <source>
        <dbReference type="Proteomes" id="UP000789901"/>
    </source>
</evidence>
<evidence type="ECO:0000313" key="2">
    <source>
        <dbReference type="EMBL" id="CAG8600778.1"/>
    </source>
</evidence>
<feature type="compositionally biased region" description="Polar residues" evidence="1">
    <location>
        <begin position="28"/>
        <end position="60"/>
    </location>
</feature>
<accession>A0ABN7UIB2</accession>